<keyword evidence="2" id="KW-1185">Reference proteome</keyword>
<dbReference type="InterPro" id="IPR015001">
    <property type="entry name" value="DUF1850"/>
</dbReference>
<sequence length="107" mass="11811">MIATTTFMLQWTHSVEKIEWRERWQVEPTGLHVMEASVKGSGAGMEPGDGAVFRDGWWTWQPKLAPLKQLLLAASGATASGWRLCYANNCRELGVQSGEDTTLSSCP</sequence>
<dbReference type="Pfam" id="PF08905">
    <property type="entry name" value="DUF1850"/>
    <property type="match status" value="1"/>
</dbReference>
<name>A0ABV2MIM9_9HYPH</name>
<dbReference type="RefSeq" id="WP_311043843.1">
    <property type="nucleotide sequence ID" value="NZ_CP071604.1"/>
</dbReference>
<evidence type="ECO:0000313" key="1">
    <source>
        <dbReference type="EMBL" id="MET3756331.1"/>
    </source>
</evidence>
<proteinExistence type="predicted"/>
<dbReference type="Proteomes" id="UP001549077">
    <property type="component" value="Unassembled WGS sequence"/>
</dbReference>
<reference evidence="1 2" key="1">
    <citation type="submission" date="2024-06" db="EMBL/GenBank/DDBJ databases">
        <title>Genomic Encyclopedia of Type Strains, Phase IV (KMG-IV): sequencing the most valuable type-strain genomes for metagenomic binning, comparative biology and taxonomic classification.</title>
        <authorList>
            <person name="Goeker M."/>
        </authorList>
    </citation>
    <scope>NUCLEOTIDE SEQUENCE [LARGE SCALE GENOMIC DNA]</scope>
    <source>
        <strain evidence="1 2">DSM 29288</strain>
    </source>
</reference>
<accession>A0ABV2MIM9</accession>
<gene>
    <name evidence="1" type="ORF">ABID08_003704</name>
</gene>
<dbReference type="GeneID" id="91147344"/>
<comment type="caution">
    <text evidence="1">The sequence shown here is derived from an EMBL/GenBank/DDBJ whole genome shotgun (WGS) entry which is preliminary data.</text>
</comment>
<evidence type="ECO:0008006" key="3">
    <source>
        <dbReference type="Google" id="ProtNLM"/>
    </source>
</evidence>
<dbReference type="EMBL" id="JBEPMY010000010">
    <property type="protein sequence ID" value="MET3756331.1"/>
    <property type="molecule type" value="Genomic_DNA"/>
</dbReference>
<organism evidence="1 2">
    <name type="scientific">Rhizobium binae</name>
    <dbReference type="NCBI Taxonomy" id="1138190"/>
    <lineage>
        <taxon>Bacteria</taxon>
        <taxon>Pseudomonadati</taxon>
        <taxon>Pseudomonadota</taxon>
        <taxon>Alphaproteobacteria</taxon>
        <taxon>Hyphomicrobiales</taxon>
        <taxon>Rhizobiaceae</taxon>
        <taxon>Rhizobium/Agrobacterium group</taxon>
        <taxon>Rhizobium</taxon>
    </lineage>
</organism>
<evidence type="ECO:0000313" key="2">
    <source>
        <dbReference type="Proteomes" id="UP001549077"/>
    </source>
</evidence>
<protein>
    <recommendedName>
        <fullName evidence="3">DUF1850 domain-containing protein</fullName>
    </recommendedName>
</protein>